<reference evidence="2" key="1">
    <citation type="submission" date="2017-05" db="UniProtKB">
        <authorList>
            <consortium name="EnsemblMetazoa"/>
        </authorList>
    </citation>
    <scope>IDENTIFICATION</scope>
</reference>
<organism evidence="2">
    <name type="scientific">Amphimedon queenslandica</name>
    <name type="common">Sponge</name>
    <dbReference type="NCBI Taxonomy" id="400682"/>
    <lineage>
        <taxon>Eukaryota</taxon>
        <taxon>Metazoa</taxon>
        <taxon>Porifera</taxon>
        <taxon>Demospongiae</taxon>
        <taxon>Heteroscleromorpha</taxon>
        <taxon>Haplosclerida</taxon>
        <taxon>Niphatidae</taxon>
        <taxon>Amphimedon</taxon>
    </lineage>
</organism>
<protein>
    <submittedName>
        <fullName evidence="2">Uncharacterized protein</fullName>
    </submittedName>
</protein>
<feature type="compositionally biased region" description="Basic and acidic residues" evidence="1">
    <location>
        <begin position="56"/>
        <end position="65"/>
    </location>
</feature>
<feature type="region of interest" description="Disordered" evidence="1">
    <location>
        <begin position="19"/>
        <end position="65"/>
    </location>
</feature>
<name>A0A1X7UCV1_AMPQE</name>
<evidence type="ECO:0000313" key="2">
    <source>
        <dbReference type="EnsemblMetazoa" id="Aqu2.1.25292_001"/>
    </source>
</evidence>
<evidence type="ECO:0000256" key="1">
    <source>
        <dbReference type="SAM" id="MobiDB-lite"/>
    </source>
</evidence>
<dbReference type="InParanoid" id="A0A1X7UCV1"/>
<feature type="compositionally biased region" description="Polar residues" evidence="1">
    <location>
        <begin position="20"/>
        <end position="37"/>
    </location>
</feature>
<dbReference type="EnsemblMetazoa" id="Aqu2.1.25292_001">
    <property type="protein sequence ID" value="Aqu2.1.25292_001"/>
    <property type="gene ID" value="Aqu2.1.25292"/>
</dbReference>
<proteinExistence type="predicted"/>
<accession>A0A1X7UCV1</accession>
<sequence length="98" mass="10933">MRMDMIYQTRGLEEVPNVTMDKTTVPNQITGGTSSTQKEVKSDSLVKTVHQSALHSEAEKLNDSDRVSLSSLNTITQFQSSDEKDQEHCICKSGENEK</sequence>
<dbReference type="AlphaFoldDB" id="A0A1X7UCV1"/>